<organism evidence="9 10">
    <name type="scientific">Jiangella mangrovi</name>
    <dbReference type="NCBI Taxonomy" id="1524084"/>
    <lineage>
        <taxon>Bacteria</taxon>
        <taxon>Bacillati</taxon>
        <taxon>Actinomycetota</taxon>
        <taxon>Actinomycetes</taxon>
        <taxon>Jiangellales</taxon>
        <taxon>Jiangellaceae</taxon>
        <taxon>Jiangella</taxon>
    </lineage>
</organism>
<evidence type="ECO:0000256" key="7">
    <source>
        <dbReference type="SAM" id="Phobius"/>
    </source>
</evidence>
<accession>A0A7W9GM30</accession>
<keyword evidence="3" id="KW-1003">Cell membrane</keyword>
<dbReference type="InterPro" id="IPR004869">
    <property type="entry name" value="MMPL_dom"/>
</dbReference>
<feature type="transmembrane region" description="Helical" evidence="7">
    <location>
        <begin position="525"/>
        <end position="544"/>
    </location>
</feature>
<dbReference type="Pfam" id="PF03176">
    <property type="entry name" value="MMPL"/>
    <property type="match status" value="2"/>
</dbReference>
<dbReference type="EMBL" id="JACHMM010000001">
    <property type="protein sequence ID" value="MBB5786187.1"/>
    <property type="molecule type" value="Genomic_DNA"/>
</dbReference>
<dbReference type="Proteomes" id="UP000542813">
    <property type="component" value="Unassembled WGS sequence"/>
</dbReference>
<evidence type="ECO:0000256" key="4">
    <source>
        <dbReference type="ARBA" id="ARBA00022692"/>
    </source>
</evidence>
<feature type="domain" description="SSD" evidence="8">
    <location>
        <begin position="185"/>
        <end position="327"/>
    </location>
</feature>
<comment type="subcellular location">
    <subcellularLocation>
        <location evidence="1">Cell membrane</location>
        <topology evidence="1">Multi-pass membrane protein</topology>
    </subcellularLocation>
</comment>
<dbReference type="GO" id="GO:0005886">
    <property type="term" value="C:plasma membrane"/>
    <property type="evidence" value="ECO:0007669"/>
    <property type="project" value="UniProtKB-SubCell"/>
</dbReference>
<evidence type="ECO:0000256" key="6">
    <source>
        <dbReference type="ARBA" id="ARBA00023136"/>
    </source>
</evidence>
<dbReference type="InterPro" id="IPR000731">
    <property type="entry name" value="SSD"/>
</dbReference>
<reference evidence="9 10" key="1">
    <citation type="submission" date="2020-08" db="EMBL/GenBank/DDBJ databases">
        <title>Sequencing the genomes of 1000 actinobacteria strains.</title>
        <authorList>
            <person name="Klenk H.-P."/>
        </authorList>
    </citation>
    <scope>NUCLEOTIDE SEQUENCE [LARGE SCALE GENOMIC DNA]</scope>
    <source>
        <strain evidence="9 10">DSM 102122</strain>
    </source>
</reference>
<dbReference type="SUPFAM" id="SSF82866">
    <property type="entry name" value="Multidrug efflux transporter AcrB transmembrane domain"/>
    <property type="match status" value="2"/>
</dbReference>
<feature type="transmembrane region" description="Helical" evidence="7">
    <location>
        <begin position="636"/>
        <end position="656"/>
    </location>
</feature>
<evidence type="ECO:0000256" key="5">
    <source>
        <dbReference type="ARBA" id="ARBA00022989"/>
    </source>
</evidence>
<keyword evidence="4 7" id="KW-0812">Transmembrane</keyword>
<comment type="similarity">
    <text evidence="2">Belongs to the resistance-nodulation-cell division (RND) (TC 2.A.6) family. MmpL subfamily.</text>
</comment>
<evidence type="ECO:0000256" key="3">
    <source>
        <dbReference type="ARBA" id="ARBA00022475"/>
    </source>
</evidence>
<evidence type="ECO:0000256" key="1">
    <source>
        <dbReference type="ARBA" id="ARBA00004651"/>
    </source>
</evidence>
<feature type="transmembrane region" description="Helical" evidence="7">
    <location>
        <begin position="367"/>
        <end position="385"/>
    </location>
</feature>
<evidence type="ECO:0000259" key="8">
    <source>
        <dbReference type="PROSITE" id="PS50156"/>
    </source>
</evidence>
<proteinExistence type="inferred from homology"/>
<gene>
    <name evidence="9" type="ORF">HD601_000762</name>
</gene>
<feature type="transmembrane region" description="Helical" evidence="7">
    <location>
        <begin position="270"/>
        <end position="296"/>
    </location>
</feature>
<dbReference type="Gene3D" id="1.20.1640.10">
    <property type="entry name" value="Multidrug efflux transporter AcrB transmembrane domain"/>
    <property type="match status" value="2"/>
</dbReference>
<comment type="caution">
    <text evidence="9">The sequence shown here is derived from an EMBL/GenBank/DDBJ whole genome shotgun (WGS) entry which is preliminary data.</text>
</comment>
<feature type="transmembrane region" description="Helical" evidence="7">
    <location>
        <begin position="302"/>
        <end position="327"/>
    </location>
</feature>
<keyword evidence="6 7" id="KW-0472">Membrane</keyword>
<evidence type="ECO:0000256" key="2">
    <source>
        <dbReference type="ARBA" id="ARBA00010157"/>
    </source>
</evidence>
<name>A0A7W9GM30_9ACTN</name>
<evidence type="ECO:0000313" key="9">
    <source>
        <dbReference type="EMBL" id="MBB5786187.1"/>
    </source>
</evidence>
<dbReference type="AlphaFoldDB" id="A0A7W9GM30"/>
<keyword evidence="5 7" id="KW-1133">Transmembrane helix</keyword>
<feature type="transmembrane region" description="Helical" evidence="7">
    <location>
        <begin position="202"/>
        <end position="222"/>
    </location>
</feature>
<dbReference type="PANTHER" id="PTHR33406">
    <property type="entry name" value="MEMBRANE PROTEIN MJ1562-RELATED"/>
    <property type="match status" value="1"/>
</dbReference>
<feature type="transmembrane region" description="Helical" evidence="7">
    <location>
        <begin position="228"/>
        <end position="249"/>
    </location>
</feature>
<feature type="transmembrane region" description="Helical" evidence="7">
    <location>
        <begin position="588"/>
        <end position="607"/>
    </location>
</feature>
<dbReference type="PANTHER" id="PTHR33406:SF11">
    <property type="entry name" value="MEMBRANE PROTEIN SCO6666-RELATED"/>
    <property type="match status" value="1"/>
</dbReference>
<protein>
    <submittedName>
        <fullName evidence="9">RND superfamily putative drug exporter</fullName>
    </submittedName>
</protein>
<sequence>MATLLYRIGRFSYRSRRLVGAIWLAVIVLAGLAAATLSNPTSDSFAIPGTESQEAFDLLQERFPGSSPDGAAARLVFAAPDGGTVTDPAHEQAITDAVARIDAGPQVAAVVDPFTAGLVSEDGRIALAEVTYAVDFFSLEPKARETLDDAVETARESGLRVELGGTAAEPEPELGGELLGIAVAALVLVITFGSLIAAGMPLLTGIVGVGVGVALVTAATAFVDLSTITPILATMLGLAVGIDYALFIASRYRHELATGLPGDEAAGRAIGTAGTAVVFAGLTVVIALAGLTVVGIPMLTEMGLAAAVTVAIAVVIALTLLPALFGFAGRRMLARLPGLRSRATDPEDDDAPRLSTRWAGLVTRHPVVAVTASVAGLAVLALPMLDVRFGLPDEGTYPADSTQRQAYDLTAEGFGPGFNGPLLVLVDGGSGGSVGVEAAAASVAEGLQGLDGVALVTPPEPDEAGRTAVVTVVPEGGPSSPETERLVEAIRSSFGGDDAPDGARVLVTGMTALFIDFSERMSAALLPYLLVVVGLSFLLLMLAFRSLVVPVKATLGFLLTMAATFGAMVAAFQWGWLTGLGVEEVGMINSMLPIIVVGIVFGLAMDYEVFLVTRMREAYVHGEPALRAVTTGFGHGARVVTAAAIIMISVFGGFVFHEAADVRQLGFALAVAIAVDAFVVRMTIVPAVLALVGERAWWLPRWLDRLLPDVDIEGARLTGALEDDQNRQRVAVSPSGP</sequence>
<keyword evidence="10" id="KW-1185">Reference proteome</keyword>
<dbReference type="PROSITE" id="PS50156">
    <property type="entry name" value="SSD"/>
    <property type="match status" value="1"/>
</dbReference>
<feature type="transmembrane region" description="Helical" evidence="7">
    <location>
        <begin position="668"/>
        <end position="692"/>
    </location>
</feature>
<dbReference type="InterPro" id="IPR050545">
    <property type="entry name" value="Mycobact_MmpL"/>
</dbReference>
<evidence type="ECO:0000313" key="10">
    <source>
        <dbReference type="Proteomes" id="UP000542813"/>
    </source>
</evidence>
<feature type="transmembrane region" description="Helical" evidence="7">
    <location>
        <begin position="556"/>
        <end position="576"/>
    </location>
</feature>
<dbReference type="RefSeq" id="WP_184819488.1">
    <property type="nucleotide sequence ID" value="NZ_JACHMM010000001.1"/>
</dbReference>
<feature type="transmembrane region" description="Helical" evidence="7">
    <location>
        <begin position="178"/>
        <end position="197"/>
    </location>
</feature>